<organism evidence="1 2">
    <name type="scientific">Frankia casuarinae (strain DSM 45818 / CECT 9043 / HFP020203 / CcI3)</name>
    <dbReference type="NCBI Taxonomy" id="106370"/>
    <lineage>
        <taxon>Bacteria</taxon>
        <taxon>Bacillati</taxon>
        <taxon>Actinomycetota</taxon>
        <taxon>Actinomycetes</taxon>
        <taxon>Frankiales</taxon>
        <taxon>Frankiaceae</taxon>
        <taxon>Frankia</taxon>
    </lineage>
</organism>
<dbReference type="KEGG" id="fra:Francci3_3238"/>
<evidence type="ECO:0000313" key="1">
    <source>
        <dbReference type="EMBL" id="ABD12595.1"/>
    </source>
</evidence>
<keyword evidence="2" id="KW-1185">Reference proteome</keyword>
<dbReference type="eggNOG" id="COG3858">
    <property type="taxonomic scope" value="Bacteria"/>
</dbReference>
<dbReference type="Proteomes" id="UP000001937">
    <property type="component" value="Chromosome"/>
</dbReference>
<name>Q2J7Z7_FRACC</name>
<dbReference type="EMBL" id="CP000249">
    <property type="protein sequence ID" value="ABD12595.1"/>
    <property type="molecule type" value="Genomic_DNA"/>
</dbReference>
<gene>
    <name evidence="1" type="ordered locus">Francci3_3238</name>
</gene>
<dbReference type="AlphaFoldDB" id="Q2J7Z7"/>
<protein>
    <submittedName>
        <fullName evidence="1">Uncharacterized protein</fullName>
    </submittedName>
</protein>
<dbReference type="STRING" id="106370.Francci3_3238"/>
<dbReference type="HOGENOM" id="CLU_939266_0_0_11"/>
<sequence length="296" mass="30132">MTIIAIAPHRTPVRTAVAMISILALTTVLIGVGLAGSAVAGACPTAGSSDVGKTGKIRKTEKTCPDGDDAPPFGFLDLADASPAGIRVAGWTIDPGDLTHPLAVTIILDDVATASVVADRSRPDVARAHPGAGPDHGFDTTVAAAPGTHTVCTAAVNIGPLGSFHRRSLGCATATVDAPAVDHTPLGYLDLATPNPWITAGWSSVRVAGWTYDPDDPADPLIVTVTLDATTATTATADTSRPDVARFYPDAGPDHGFETTVITSAVPHTVCAYATNAGPDGPIRHQLGCATVSWLP</sequence>
<evidence type="ECO:0000313" key="2">
    <source>
        <dbReference type="Proteomes" id="UP000001937"/>
    </source>
</evidence>
<dbReference type="RefSeq" id="WP_011437623.1">
    <property type="nucleotide sequence ID" value="NC_007777.1"/>
</dbReference>
<dbReference type="OrthoDB" id="9764271at2"/>
<accession>Q2J7Z7</accession>
<accession>A0A1X1PVJ6</accession>
<reference evidence="1 2" key="1">
    <citation type="journal article" date="2007" name="Genome Res.">
        <title>Genome characteristics of facultatively symbiotic Frankia sp. strains reflect host range and host plant biogeography.</title>
        <authorList>
            <person name="Normand P."/>
            <person name="Lapierre P."/>
            <person name="Tisa L.S."/>
            <person name="Gogarten J.P."/>
            <person name="Alloisio N."/>
            <person name="Bagnarol E."/>
            <person name="Bassi C.A."/>
            <person name="Berry A.M."/>
            <person name="Bickhart D.M."/>
            <person name="Choisne N."/>
            <person name="Couloux A."/>
            <person name="Cournoyer B."/>
            <person name="Cruveiller S."/>
            <person name="Daubin V."/>
            <person name="Demange N."/>
            <person name="Francino M.P."/>
            <person name="Goltsman E."/>
            <person name="Huang Y."/>
            <person name="Kopp O.R."/>
            <person name="Labarre L."/>
            <person name="Lapidus A."/>
            <person name="Lavire C."/>
            <person name="Marechal J."/>
            <person name="Martinez M."/>
            <person name="Mastronunzio J.E."/>
            <person name="Mullin B.C."/>
            <person name="Niemann J."/>
            <person name="Pujic P."/>
            <person name="Rawnsley T."/>
            <person name="Rouy Z."/>
            <person name="Schenowitz C."/>
            <person name="Sellstedt A."/>
            <person name="Tavares F."/>
            <person name="Tomkins J.P."/>
            <person name="Vallenet D."/>
            <person name="Valverde C."/>
            <person name="Wall L.G."/>
            <person name="Wang Y."/>
            <person name="Medigue C."/>
            <person name="Benson D.R."/>
        </authorList>
    </citation>
    <scope>NUCLEOTIDE SEQUENCE [LARGE SCALE GENOMIC DNA]</scope>
    <source>
        <strain evidence="2">DSM 45818 / CECT 9043 / CcI3</strain>
    </source>
</reference>
<proteinExistence type="predicted"/>